<sequence>MKIAVTGATGFIGGAVAAAAEAQGWEVVRFARQHGPGLNYWDLTGLPPGRLPGVDAVVHAAAHVADWGPSALFHRANVLGTRAVAEAFAGTRLVHISSSSVYPWWESCVNRAEDEVATRHLSAYGRSKALADVEARRHGNAVALRPHGVYGPGDRTLLPRLISNIRRGHLLSVGHAQVKHQLTHVDNLVQATLAACRSEIRGAVNVGDAEPVELGGVLRQVLDSSGFHGVDIRYLPEPAAMALAGISEAVSRASGRNPRLTRYAVSQLGRERTYSLERLRHELGIEPISTTVSDAGKWFKHGA</sequence>
<dbReference type="InterPro" id="IPR050177">
    <property type="entry name" value="Lipid_A_modif_metabolic_enz"/>
</dbReference>
<dbReference type="PANTHER" id="PTHR43245:SF51">
    <property type="entry name" value="SHORT CHAIN DEHYDROGENASE_REDUCTASE FAMILY 42E, MEMBER 2"/>
    <property type="match status" value="1"/>
</dbReference>
<dbReference type="RefSeq" id="WP_369744806.1">
    <property type="nucleotide sequence ID" value="NZ_CP165735.1"/>
</dbReference>
<protein>
    <submittedName>
        <fullName evidence="2">NAD-dependent epimerase/dehydratase family protein</fullName>
    </submittedName>
</protein>
<dbReference type="SUPFAM" id="SSF51735">
    <property type="entry name" value="NAD(P)-binding Rossmann-fold domains"/>
    <property type="match status" value="1"/>
</dbReference>
<dbReference type="InterPro" id="IPR001509">
    <property type="entry name" value="Epimerase_deHydtase"/>
</dbReference>
<dbReference type="Gene3D" id="3.40.50.720">
    <property type="entry name" value="NAD(P)-binding Rossmann-like Domain"/>
    <property type="match status" value="1"/>
</dbReference>
<dbReference type="Pfam" id="PF01370">
    <property type="entry name" value="Epimerase"/>
    <property type="match status" value="1"/>
</dbReference>
<evidence type="ECO:0000313" key="2">
    <source>
        <dbReference type="EMBL" id="XDV70270.1"/>
    </source>
</evidence>
<feature type="domain" description="NAD-dependent epimerase/dehydratase" evidence="1">
    <location>
        <begin position="3"/>
        <end position="207"/>
    </location>
</feature>
<name>A0AB39YKZ4_9MICC</name>
<organism evidence="2">
    <name type="scientific">Paenarthrobacter sp. AMU7</name>
    <dbReference type="NCBI Taxonomy" id="3162492"/>
    <lineage>
        <taxon>Bacteria</taxon>
        <taxon>Bacillati</taxon>
        <taxon>Actinomycetota</taxon>
        <taxon>Actinomycetes</taxon>
        <taxon>Micrococcales</taxon>
        <taxon>Micrococcaceae</taxon>
        <taxon>Paenarthrobacter</taxon>
    </lineage>
</organism>
<evidence type="ECO:0000259" key="1">
    <source>
        <dbReference type="Pfam" id="PF01370"/>
    </source>
</evidence>
<dbReference type="AlphaFoldDB" id="A0AB39YKZ4"/>
<dbReference type="InterPro" id="IPR036291">
    <property type="entry name" value="NAD(P)-bd_dom_sf"/>
</dbReference>
<dbReference type="PANTHER" id="PTHR43245">
    <property type="entry name" value="BIFUNCTIONAL POLYMYXIN RESISTANCE PROTEIN ARNA"/>
    <property type="match status" value="1"/>
</dbReference>
<proteinExistence type="predicted"/>
<reference evidence="2" key="1">
    <citation type="submission" date="2024-07" db="EMBL/GenBank/DDBJ databases">
        <authorList>
            <person name="Li J."/>
            <person name="Wei H."/>
            <person name="Ma J."/>
        </authorList>
    </citation>
    <scope>NUCLEOTIDE SEQUENCE</scope>
    <source>
        <strain evidence="2">AMU7</strain>
    </source>
</reference>
<gene>
    <name evidence="2" type="ORF">ABQM86_15035</name>
</gene>
<dbReference type="EMBL" id="CP165735">
    <property type="protein sequence ID" value="XDV70270.1"/>
    <property type="molecule type" value="Genomic_DNA"/>
</dbReference>
<accession>A0AB39YKZ4</accession>